<dbReference type="EMBL" id="SRYB01000006">
    <property type="protein sequence ID" value="TGY79592.1"/>
    <property type="molecule type" value="Genomic_DNA"/>
</dbReference>
<evidence type="ECO:0000313" key="2">
    <source>
        <dbReference type="Proteomes" id="UP000306319"/>
    </source>
</evidence>
<name>A0AC61RIN3_9BACT</name>
<comment type="caution">
    <text evidence="1">The sequence shown here is derived from an EMBL/GenBank/DDBJ whole genome shotgun (WGS) entry which is preliminary data.</text>
</comment>
<evidence type="ECO:0000313" key="1">
    <source>
        <dbReference type="EMBL" id="TGY79592.1"/>
    </source>
</evidence>
<sequence length="266" mass="30589">MKDYGLVSIVTPSYNCADFIGETIDSILSQTYTNWELLITDDCSTDKSREVISSYVEKDSRIKLFKLEKNSGAGVARNNSIKEAKGRFIAFCDSDDRWYPDKLECQLDFMVKNGYGLTYSSYDTCDENGNINGFVGCLRKLTYPKILRDNGIGCLTAIYDAGKIGKHYMPSIRKRQDWCLWQRIIKEIGEAHGLQKPLALYRVRSGSISSNKIEMLRYNFNVYHQECGYSKPVAAIILGGYFLPYYFYKKIKQKRDYKNRLAVSKK</sequence>
<organism evidence="1 2">
    <name type="scientific">Lepagella muris</name>
    <dbReference type="NCBI Taxonomy" id="3032870"/>
    <lineage>
        <taxon>Bacteria</taxon>
        <taxon>Pseudomonadati</taxon>
        <taxon>Bacteroidota</taxon>
        <taxon>Bacteroidia</taxon>
        <taxon>Bacteroidales</taxon>
        <taxon>Muribaculaceae</taxon>
        <taxon>Lepagella</taxon>
    </lineage>
</organism>
<keyword evidence="2" id="KW-1185">Reference proteome</keyword>
<protein>
    <submittedName>
        <fullName evidence="1">Glycosyltransferase family 2 protein</fullName>
    </submittedName>
</protein>
<accession>A0AC61RIN3</accession>
<gene>
    <name evidence="1" type="ORF">E5331_06175</name>
</gene>
<dbReference type="Proteomes" id="UP000306319">
    <property type="component" value="Unassembled WGS sequence"/>
</dbReference>
<reference evidence="1" key="1">
    <citation type="submission" date="2019-04" db="EMBL/GenBank/DDBJ databases">
        <title>Microbes associate with the intestines of laboratory mice.</title>
        <authorList>
            <person name="Navarre W."/>
            <person name="Wong E."/>
            <person name="Huang K."/>
            <person name="Tropini C."/>
            <person name="Ng K."/>
            <person name="Yu B."/>
        </authorList>
    </citation>
    <scope>NUCLEOTIDE SEQUENCE</scope>
    <source>
        <strain evidence="1">NM04_E33</strain>
    </source>
</reference>
<proteinExistence type="predicted"/>